<sequence>MRVKSVFAAVVAAATVVGVSACGGGSGTNADGKTEVVVWMNSTTGDGKKFWDDAAAAFEAKHQNVDIKIEAIQNEDMDGKLQTALQDPSSAPDMFLARGGQKLRDVVEAGQVMDLTDKISDQVKTQMKTALDTTTVDGKVYGVPQSVLPGGIWYSKDLFKKAGINETPKTWDEFADAVKKLKDAGITPIALGGKDAWPAAHWYYWFALRECSQSAFDEASSDLKFTNECWVKAGDDVKNLIDLDGFNDGFLTTSAQQGASSSAGLLANHMAAMELMGGWEPGVVRDLTPDKKDMADLGYFAFPEMEGGEGDPTAILAGADSMSIGAWAPQEAVDFLNFISEKEWQEKYAEAFVTIPAAKNAQSAVKNEALQQVLKVYDQASSVSLWLDTVFGQNVGNALNEGVVNMMAGKGNADDIVKGIEAAASKG</sequence>
<evidence type="ECO:0000313" key="2">
    <source>
        <dbReference type="EMBL" id="KFI58518.1"/>
    </source>
</evidence>
<dbReference type="Proteomes" id="UP000028995">
    <property type="component" value="Unassembled WGS sequence"/>
</dbReference>
<dbReference type="PANTHER" id="PTHR43649">
    <property type="entry name" value="ARABINOSE-BINDING PROTEIN-RELATED"/>
    <property type="match status" value="1"/>
</dbReference>
<dbReference type="EMBL" id="JGYU01000001">
    <property type="protein sequence ID" value="KFI58518.1"/>
    <property type="molecule type" value="Genomic_DNA"/>
</dbReference>
<feature type="signal peptide" evidence="1">
    <location>
        <begin position="1"/>
        <end position="21"/>
    </location>
</feature>
<dbReference type="STRING" id="35760.BCHO_0565"/>
<dbReference type="SUPFAM" id="SSF53850">
    <property type="entry name" value="Periplasmic binding protein-like II"/>
    <property type="match status" value="1"/>
</dbReference>
<dbReference type="InterPro" id="IPR006059">
    <property type="entry name" value="SBP"/>
</dbReference>
<dbReference type="RefSeq" id="WP_024540322.1">
    <property type="nucleotide sequence ID" value="NZ_JBQKLO010000014.1"/>
</dbReference>
<evidence type="ECO:0000313" key="3">
    <source>
        <dbReference type="Proteomes" id="UP000028995"/>
    </source>
</evidence>
<dbReference type="eggNOG" id="COG1653">
    <property type="taxonomic scope" value="Bacteria"/>
</dbReference>
<gene>
    <name evidence="2" type="ORF">BCHO_0565</name>
</gene>
<organism evidence="2 3">
    <name type="scientific">Bifidobacterium choerinum</name>
    <dbReference type="NCBI Taxonomy" id="35760"/>
    <lineage>
        <taxon>Bacteria</taxon>
        <taxon>Bacillati</taxon>
        <taxon>Actinomycetota</taxon>
        <taxon>Actinomycetes</taxon>
        <taxon>Bifidobacteriales</taxon>
        <taxon>Bifidobacteriaceae</taxon>
        <taxon>Bifidobacterium</taxon>
    </lineage>
</organism>
<feature type="chain" id="PRO_5038660912" evidence="1">
    <location>
        <begin position="22"/>
        <end position="427"/>
    </location>
</feature>
<reference evidence="2 3" key="1">
    <citation type="submission" date="2014-03" db="EMBL/GenBank/DDBJ databases">
        <title>Genomics of Bifidobacteria.</title>
        <authorList>
            <person name="Ventura M."/>
            <person name="Milani C."/>
            <person name="Lugli G.A."/>
        </authorList>
    </citation>
    <scope>NUCLEOTIDE SEQUENCE [LARGE SCALE GENOMIC DNA]</scope>
    <source>
        <strain evidence="2 3">LMG 10510</strain>
    </source>
</reference>
<dbReference type="InterPro" id="IPR050490">
    <property type="entry name" value="Bact_solute-bd_prot1"/>
</dbReference>
<dbReference type="AlphaFoldDB" id="A0A087AIB8"/>
<accession>A0A087AIB8</accession>
<name>A0A087AIB8_9BIFI</name>
<dbReference type="PROSITE" id="PS51257">
    <property type="entry name" value="PROKAR_LIPOPROTEIN"/>
    <property type="match status" value="1"/>
</dbReference>
<evidence type="ECO:0000256" key="1">
    <source>
        <dbReference type="SAM" id="SignalP"/>
    </source>
</evidence>
<dbReference type="Gene3D" id="3.40.190.10">
    <property type="entry name" value="Periplasmic binding protein-like II"/>
    <property type="match status" value="2"/>
</dbReference>
<dbReference type="OrthoDB" id="8317736at2"/>
<protein>
    <submittedName>
        <fullName evidence="2">Sugar ABC transporter substrate-binding protein</fullName>
    </submittedName>
</protein>
<keyword evidence="3" id="KW-1185">Reference proteome</keyword>
<dbReference type="Pfam" id="PF01547">
    <property type="entry name" value="SBP_bac_1"/>
    <property type="match status" value="1"/>
</dbReference>
<keyword evidence="1" id="KW-0732">Signal</keyword>
<dbReference type="PANTHER" id="PTHR43649:SF14">
    <property type="entry name" value="BLR3389 PROTEIN"/>
    <property type="match status" value="1"/>
</dbReference>
<comment type="caution">
    <text evidence="2">The sequence shown here is derived from an EMBL/GenBank/DDBJ whole genome shotgun (WGS) entry which is preliminary data.</text>
</comment>
<proteinExistence type="predicted"/>